<dbReference type="EMBL" id="CP034437">
    <property type="protein sequence ID" value="AZN39981.1"/>
    <property type="molecule type" value="Genomic_DNA"/>
</dbReference>
<evidence type="ECO:0000256" key="2">
    <source>
        <dbReference type="ARBA" id="ARBA00023295"/>
    </source>
</evidence>
<dbReference type="AlphaFoldDB" id="A0A3S9A2N6"/>
<gene>
    <name evidence="5" type="ORF">EJC50_10190</name>
</gene>
<evidence type="ECO:0000256" key="1">
    <source>
        <dbReference type="ARBA" id="ARBA00022801"/>
    </source>
</evidence>
<dbReference type="GO" id="GO:0004553">
    <property type="term" value="F:hydrolase activity, hydrolyzing O-glycosyl compounds"/>
    <property type="evidence" value="ECO:0007669"/>
    <property type="project" value="InterPro"/>
</dbReference>
<reference evidence="6" key="1">
    <citation type="submission" date="2018-12" db="EMBL/GenBank/DDBJ databases">
        <title>Genome sequence of Peanibacillus sp.</title>
        <authorList>
            <person name="Subramani G."/>
            <person name="Srinivasan S."/>
            <person name="Kim M.K."/>
        </authorList>
    </citation>
    <scope>NUCLEOTIDE SEQUENCE [LARGE SCALE GENOMIC DNA]</scope>
    <source>
        <strain evidence="6">18JY67-1</strain>
    </source>
</reference>
<dbReference type="SUPFAM" id="SSF51445">
    <property type="entry name" value="(Trans)glycosidases"/>
    <property type="match status" value="1"/>
</dbReference>
<dbReference type="KEGG" id="palb:EJC50_10190"/>
<dbReference type="RefSeq" id="WP_126015096.1">
    <property type="nucleotide sequence ID" value="NZ_CP034437.1"/>
</dbReference>
<keyword evidence="1 3" id="KW-0378">Hydrolase</keyword>
<dbReference type="Pfam" id="PF00150">
    <property type="entry name" value="Cellulase"/>
    <property type="match status" value="1"/>
</dbReference>
<keyword evidence="2 3" id="KW-0326">Glycosidase</keyword>
<evidence type="ECO:0000313" key="6">
    <source>
        <dbReference type="Proteomes" id="UP000272528"/>
    </source>
</evidence>
<keyword evidence="6" id="KW-1185">Reference proteome</keyword>
<evidence type="ECO:0000313" key="5">
    <source>
        <dbReference type="EMBL" id="AZN39981.1"/>
    </source>
</evidence>
<feature type="domain" description="Glycoside hydrolase family 5" evidence="4">
    <location>
        <begin position="109"/>
        <end position="257"/>
    </location>
</feature>
<dbReference type="InterPro" id="IPR001547">
    <property type="entry name" value="Glyco_hydro_5"/>
</dbReference>
<proteinExistence type="inferred from homology"/>
<evidence type="ECO:0000259" key="4">
    <source>
        <dbReference type="Pfam" id="PF00150"/>
    </source>
</evidence>
<dbReference type="InterPro" id="IPR017853">
    <property type="entry name" value="GH"/>
</dbReference>
<dbReference type="Proteomes" id="UP000272528">
    <property type="component" value="Chromosome"/>
</dbReference>
<organism evidence="5 6">
    <name type="scientific">Paenibacillus albus</name>
    <dbReference type="NCBI Taxonomy" id="2495582"/>
    <lineage>
        <taxon>Bacteria</taxon>
        <taxon>Bacillati</taxon>
        <taxon>Bacillota</taxon>
        <taxon>Bacilli</taxon>
        <taxon>Bacillales</taxon>
        <taxon>Paenibacillaceae</taxon>
        <taxon>Paenibacillus</taxon>
    </lineage>
</organism>
<evidence type="ECO:0000256" key="3">
    <source>
        <dbReference type="RuleBase" id="RU361153"/>
    </source>
</evidence>
<accession>A0A3S9A2N6</accession>
<comment type="similarity">
    <text evidence="3">Belongs to the glycosyl hydrolase 5 (cellulase A) family.</text>
</comment>
<sequence>MSKPIRIHPANSRIFEFRGKPLVLVCATEHYDAVMNRPFDYARYLADAHEKRQTLTRLFMLFREQQSHCNPYSTCKPESPDYVAPYLRVGPGKALDWQPQYDLDCDNPEFYERLHGFLSLASDYGIIVEVVLLSNTYGDNVWMLNPLNAANNMNEIEPIPWMEYNTLRHQKLFERQLAHVRRIVMETNRYDNIIYEICNEPGGNFAGNAHHPSKEEVDDWQKAIARTIREVEADLPNKHLIVGQEAFIYEPWEQCSDLSFGEFCIDVVNMHPLPNTTYGGRGYNMGEFMSKQLRLRELRDYCLATKDEHKPLNLDEDNVASQYKDYDGWTIHRKRAWMTLISGCHYDYIDFSINIYLETGTPASQKHIRTWMKHLSEFVHSIDLAAARPLTDVVKEEPINTVTSALGIPGSDYCIYIADERELTEDGSGEWIAASRLCVDLPEGEYLVRCFDPVSGLYAPALCMRGGAEMWINLPDFRHDLTVRISNISKLIGRREGGSYNGNGYAKCRHGMGVSIEPQL</sequence>
<dbReference type="OrthoDB" id="154460at2"/>
<dbReference type="Gene3D" id="3.20.20.80">
    <property type="entry name" value="Glycosidases"/>
    <property type="match status" value="1"/>
</dbReference>
<protein>
    <recommendedName>
        <fullName evidence="4">Glycoside hydrolase family 5 domain-containing protein</fullName>
    </recommendedName>
</protein>
<dbReference type="GO" id="GO:0000272">
    <property type="term" value="P:polysaccharide catabolic process"/>
    <property type="evidence" value="ECO:0007669"/>
    <property type="project" value="InterPro"/>
</dbReference>
<name>A0A3S9A2N6_9BACL</name>